<protein>
    <submittedName>
        <fullName evidence="3">Uncharacterized protein LOC114828318</fullName>
    </submittedName>
</protein>
<feature type="transmembrane region" description="Helical" evidence="1">
    <location>
        <begin position="206"/>
        <end position="229"/>
    </location>
</feature>
<accession>A0AAJ7SFQ4</accession>
<dbReference type="GeneID" id="114828318"/>
<reference evidence="3" key="1">
    <citation type="submission" date="2025-08" db="UniProtKB">
        <authorList>
            <consortium name="RefSeq"/>
        </authorList>
    </citation>
    <scope>IDENTIFICATION</scope>
</reference>
<evidence type="ECO:0000313" key="3">
    <source>
        <dbReference type="RefSeq" id="XP_028967804.1"/>
    </source>
</evidence>
<keyword evidence="1" id="KW-1133">Transmembrane helix</keyword>
<proteinExistence type="predicted"/>
<dbReference type="KEGG" id="goe:114828318"/>
<keyword evidence="2" id="KW-1185">Reference proteome</keyword>
<sequence>MDWISMCNPASFYGLRKTSPSTCCQFSCFWRTLFFVAYTCSWWTDPVDFRRETNISTCIRLFVFLYRIQSTHVNPAISFCEAVFRSRAYNELLNSMVPAVPNVRGLLAHAALNASLVVAAAVTIINKQRDLEFSRVILQLCRIYVRYSVYAIAQDYIGKASVVKNELRRLTSQLKSQRVLALSQSWTLIRYKTKIRDQTRCMNDVFGLQVFLFYSATAVHLSVLVGKLIISWKSVNPMEGLLEISPILIECLVAISLAFQMSHLGSDIVDNCLEAEHLLTDEGRLADELRVVLAYREQWDSLRLLDSVPNEVSAIMGAVINIITFVAIVLQFDVTVSQAIFDPGHCKKGPE</sequence>
<dbReference type="Proteomes" id="UP000694867">
    <property type="component" value="Unplaced"/>
</dbReference>
<gene>
    <name evidence="3" type="primary">LOC114828318</name>
</gene>
<dbReference type="RefSeq" id="XP_028967804.1">
    <property type="nucleotide sequence ID" value="XM_029111971.1"/>
</dbReference>
<feature type="transmembrane region" description="Helical" evidence="1">
    <location>
        <begin position="312"/>
        <end position="330"/>
    </location>
</feature>
<evidence type="ECO:0000313" key="2">
    <source>
        <dbReference type="Proteomes" id="UP000694867"/>
    </source>
</evidence>
<organism evidence="2 3">
    <name type="scientific">Galendromus occidentalis</name>
    <name type="common">western predatory mite</name>
    <dbReference type="NCBI Taxonomy" id="34638"/>
    <lineage>
        <taxon>Eukaryota</taxon>
        <taxon>Metazoa</taxon>
        <taxon>Ecdysozoa</taxon>
        <taxon>Arthropoda</taxon>
        <taxon>Chelicerata</taxon>
        <taxon>Arachnida</taxon>
        <taxon>Acari</taxon>
        <taxon>Parasitiformes</taxon>
        <taxon>Mesostigmata</taxon>
        <taxon>Gamasina</taxon>
        <taxon>Phytoseioidea</taxon>
        <taxon>Phytoseiidae</taxon>
        <taxon>Typhlodrominae</taxon>
        <taxon>Galendromus</taxon>
    </lineage>
</organism>
<evidence type="ECO:0000256" key="1">
    <source>
        <dbReference type="SAM" id="Phobius"/>
    </source>
</evidence>
<name>A0AAJ7SFQ4_9ACAR</name>
<keyword evidence="1" id="KW-0812">Transmembrane</keyword>
<keyword evidence="1" id="KW-0472">Membrane</keyword>
<dbReference type="AlphaFoldDB" id="A0AAJ7SFQ4"/>